<evidence type="ECO:0000256" key="5">
    <source>
        <dbReference type="ARBA" id="ARBA00022692"/>
    </source>
</evidence>
<dbReference type="InterPro" id="IPR036998">
    <property type="entry name" value="Porin_LamB_sf"/>
</dbReference>
<dbReference type="PANTHER" id="PTHR38762:SF1">
    <property type="entry name" value="CRYPTIC OUTER MEMBRANE PORIN BGLH-RELATED"/>
    <property type="match status" value="1"/>
</dbReference>
<keyword evidence="7" id="KW-0626">Porin</keyword>
<evidence type="ECO:0000256" key="7">
    <source>
        <dbReference type="ARBA" id="ARBA00023114"/>
    </source>
</evidence>
<evidence type="ECO:0000313" key="10">
    <source>
        <dbReference type="EMBL" id="GAA4497096.1"/>
    </source>
</evidence>
<dbReference type="PANTHER" id="PTHR38762">
    <property type="entry name" value="CRYPTIC OUTER MEMBRANE PORIN BGLH-RELATED"/>
    <property type="match status" value="1"/>
</dbReference>
<keyword evidence="3" id="KW-0813">Transport</keyword>
<dbReference type="InterPro" id="IPR003192">
    <property type="entry name" value="Porin_LamB"/>
</dbReference>
<evidence type="ECO:0000256" key="6">
    <source>
        <dbReference type="ARBA" id="ARBA00023065"/>
    </source>
</evidence>
<name>A0ABP8Q6C3_9GAMM</name>
<keyword evidence="11" id="KW-1185">Reference proteome</keyword>
<gene>
    <name evidence="10" type="ORF">GCM10023095_13120</name>
</gene>
<accession>A0ABP8Q6C3</accession>
<keyword evidence="5" id="KW-0812">Transmembrane</keyword>
<dbReference type="Pfam" id="PF02264">
    <property type="entry name" value="LamB"/>
    <property type="match status" value="1"/>
</dbReference>
<reference evidence="11" key="1">
    <citation type="journal article" date="2019" name="Int. J. Syst. Evol. Microbiol.">
        <title>The Global Catalogue of Microorganisms (GCM) 10K type strain sequencing project: providing services to taxonomists for standard genome sequencing and annotation.</title>
        <authorList>
            <consortium name="The Broad Institute Genomics Platform"/>
            <consortium name="The Broad Institute Genome Sequencing Center for Infectious Disease"/>
            <person name="Wu L."/>
            <person name="Ma J."/>
        </authorList>
    </citation>
    <scope>NUCLEOTIDE SEQUENCE [LARGE SCALE GENOMIC DNA]</scope>
    <source>
        <strain evidence="11">JCM 32226</strain>
    </source>
</reference>
<comment type="caution">
    <text evidence="10">The sequence shown here is derived from an EMBL/GenBank/DDBJ whole genome shotgun (WGS) entry which is preliminary data.</text>
</comment>
<dbReference type="SUPFAM" id="SSF56935">
    <property type="entry name" value="Porins"/>
    <property type="match status" value="1"/>
</dbReference>
<keyword evidence="8" id="KW-0472">Membrane</keyword>
<comment type="similarity">
    <text evidence="2">Belongs to the porin LamB (TC 1.B.3) family.</text>
</comment>
<evidence type="ECO:0000313" key="11">
    <source>
        <dbReference type="Proteomes" id="UP001501321"/>
    </source>
</evidence>
<dbReference type="EMBL" id="BAABFC010000009">
    <property type="protein sequence ID" value="GAA4497096.1"/>
    <property type="molecule type" value="Genomic_DNA"/>
</dbReference>
<dbReference type="Proteomes" id="UP001501321">
    <property type="component" value="Unassembled WGS sequence"/>
</dbReference>
<evidence type="ECO:0000256" key="8">
    <source>
        <dbReference type="ARBA" id="ARBA00023136"/>
    </source>
</evidence>
<evidence type="ECO:0000256" key="3">
    <source>
        <dbReference type="ARBA" id="ARBA00022448"/>
    </source>
</evidence>
<keyword evidence="4" id="KW-1134">Transmembrane beta strand</keyword>
<sequence length="394" mass="42443">MALASVSASAVDFHGYMRSGVGMSDNGGMQLLNKKVVGRLGNEDDTYGEIQLGQEVYNKAGKSFYVDSMVAMSSNQVRGWENTGGSTADFALAQFNVQGKGLFGGNETFWAGKRYYQRHDIHITDFYYWDVSGAGAGVENISAGPGQLSVAWLRNDPWMGQSDANTFDVRYAGIPLWEGAALELGYDFVKANPTDAQDTDAINDGHMITAELNASLMGGFNKTVVQYFIDGLAADAVGYGSGTGSDLQPSADKGDGLRLINWGVLPLGDKVELGHAIVYGTCSDCVSWGTQLDDSDTFSIVARPMYKWNDVMKTIFEGGYYKTNVTPAGGSETSTDGTKFTLAQAWSAGSGFWARPELRVFVSYLSQDGAFAADKSGTAQDDAWNFGVQAEAWW</sequence>
<dbReference type="Gene3D" id="2.40.170.10">
    <property type="entry name" value="Porin, LamB type"/>
    <property type="match status" value="1"/>
</dbReference>
<evidence type="ECO:0000256" key="4">
    <source>
        <dbReference type="ARBA" id="ARBA00022452"/>
    </source>
</evidence>
<proteinExistence type="inferred from homology"/>
<dbReference type="NCBIfam" id="NF006860">
    <property type="entry name" value="PRK09360.1"/>
    <property type="match status" value="1"/>
</dbReference>
<keyword evidence="9" id="KW-0998">Cell outer membrane</keyword>
<evidence type="ECO:0000256" key="1">
    <source>
        <dbReference type="ARBA" id="ARBA00004571"/>
    </source>
</evidence>
<dbReference type="CDD" id="cd01346">
    <property type="entry name" value="Maltoporin-like"/>
    <property type="match status" value="1"/>
</dbReference>
<comment type="subcellular location">
    <subcellularLocation>
        <location evidence="1">Cell outer membrane</location>
        <topology evidence="1">Multi-pass membrane protein</topology>
    </subcellularLocation>
</comment>
<dbReference type="InterPro" id="IPR050286">
    <property type="entry name" value="G_neg_Bact_CarbUptk_Porin"/>
</dbReference>
<protein>
    <submittedName>
        <fullName evidence="10">Maltoporin</fullName>
    </submittedName>
</protein>
<evidence type="ECO:0000256" key="9">
    <source>
        <dbReference type="ARBA" id="ARBA00023237"/>
    </source>
</evidence>
<evidence type="ECO:0000256" key="2">
    <source>
        <dbReference type="ARBA" id="ARBA00007055"/>
    </source>
</evidence>
<organism evidence="10 11">
    <name type="scientific">Pseudaeromonas paramecii</name>
    <dbReference type="NCBI Taxonomy" id="2138166"/>
    <lineage>
        <taxon>Bacteria</taxon>
        <taxon>Pseudomonadati</taxon>
        <taxon>Pseudomonadota</taxon>
        <taxon>Gammaproteobacteria</taxon>
        <taxon>Aeromonadales</taxon>
        <taxon>Aeromonadaceae</taxon>
        <taxon>Pseudaeromonas</taxon>
    </lineage>
</organism>
<keyword evidence="6" id="KW-0406">Ion transport</keyword>